<dbReference type="EnsemblMetazoa" id="RPRC010170-RA">
    <property type="protein sequence ID" value="RPRC010170-PA"/>
    <property type="gene ID" value="RPRC010170"/>
</dbReference>
<dbReference type="HOGENOM" id="CLU_1079995_0_0_1"/>
<dbReference type="Proteomes" id="UP000015103">
    <property type="component" value="Unassembled WGS sequence"/>
</dbReference>
<protein>
    <submittedName>
        <fullName evidence="1">Uncharacterized protein</fullName>
    </submittedName>
</protein>
<evidence type="ECO:0000313" key="1">
    <source>
        <dbReference type="EnsemblMetazoa" id="RPRC010170-PA"/>
    </source>
</evidence>
<evidence type="ECO:0000313" key="2">
    <source>
        <dbReference type="Proteomes" id="UP000015103"/>
    </source>
</evidence>
<name>T1I1K0_RHOPR</name>
<dbReference type="EMBL" id="ACPB03006876">
    <property type="status" value="NOT_ANNOTATED_CDS"/>
    <property type="molecule type" value="Genomic_DNA"/>
</dbReference>
<keyword evidence="2" id="KW-1185">Reference proteome</keyword>
<dbReference type="EMBL" id="ACPB03006875">
    <property type="status" value="NOT_ANNOTATED_CDS"/>
    <property type="molecule type" value="Genomic_DNA"/>
</dbReference>
<dbReference type="AlphaFoldDB" id="T1I1K0"/>
<sequence>MSSNRAPSCCRVVDTGRSRMFSSSSVLSRRITWDSEKARSLLMEEKVASIAINCALDSSIPHRFMADFKQCSGINNYDYKACEMEVSKFPDKLKLADISGYISVVYKETGGLDIFLEKNEELDEVKVTFLHPAGPSKSSRIQEMPIFLGSQIFATFCLFLLLPLLFHASFILILKNIPDKLLTLILKRIYGFSIILLAYFFKKNWFPGGFKVEGRCLWLHPARTSSFRNQQLACLRPTGLHSVKNKPVINNSSEAKLM</sequence>
<dbReference type="VEuPathDB" id="VectorBase:RPRC010170"/>
<accession>T1I1K0</accession>
<reference evidence="1" key="1">
    <citation type="submission" date="2015-05" db="UniProtKB">
        <authorList>
            <consortium name="EnsemblMetazoa"/>
        </authorList>
    </citation>
    <scope>IDENTIFICATION</scope>
</reference>
<dbReference type="InParanoid" id="T1I1K0"/>
<organism evidence="1 2">
    <name type="scientific">Rhodnius prolixus</name>
    <name type="common">Triatomid bug</name>
    <dbReference type="NCBI Taxonomy" id="13249"/>
    <lineage>
        <taxon>Eukaryota</taxon>
        <taxon>Metazoa</taxon>
        <taxon>Ecdysozoa</taxon>
        <taxon>Arthropoda</taxon>
        <taxon>Hexapoda</taxon>
        <taxon>Insecta</taxon>
        <taxon>Pterygota</taxon>
        <taxon>Neoptera</taxon>
        <taxon>Paraneoptera</taxon>
        <taxon>Hemiptera</taxon>
        <taxon>Heteroptera</taxon>
        <taxon>Panheteroptera</taxon>
        <taxon>Cimicomorpha</taxon>
        <taxon>Reduviidae</taxon>
        <taxon>Triatominae</taxon>
        <taxon>Rhodnius</taxon>
    </lineage>
</organism>
<proteinExistence type="predicted"/>
<dbReference type="EMBL" id="ACPB03006874">
    <property type="status" value="NOT_ANNOTATED_CDS"/>
    <property type="molecule type" value="Genomic_DNA"/>
</dbReference>